<organism evidence="1 2">
    <name type="scientific">Helicobacter pylori SouthAfrica20</name>
    <dbReference type="NCBI Taxonomy" id="1352356"/>
    <lineage>
        <taxon>Bacteria</taxon>
        <taxon>Pseudomonadati</taxon>
        <taxon>Campylobacterota</taxon>
        <taxon>Epsilonproteobacteria</taxon>
        <taxon>Campylobacterales</taxon>
        <taxon>Helicobacteraceae</taxon>
        <taxon>Helicobacter</taxon>
    </lineage>
</organism>
<evidence type="ECO:0000313" key="1">
    <source>
        <dbReference type="EMBL" id="AGT74440.1"/>
    </source>
</evidence>
<dbReference type="GO" id="GO:0016887">
    <property type="term" value="F:ATP hydrolysis activity"/>
    <property type="evidence" value="ECO:0007669"/>
    <property type="project" value="InterPro"/>
</dbReference>
<dbReference type="KEGG" id="hpys:HPSA20_1220"/>
<reference evidence="1 2" key="1">
    <citation type="journal article" date="2013" name="Genome Announc.">
        <title>Genome Sequences of Three hpAfrica2 Strains of Helicobacter pylori.</title>
        <authorList>
            <person name="Duncan S.S."/>
            <person name="Bertoli M.T."/>
            <person name="Kersulyte D."/>
            <person name="Valk P.L."/>
            <person name="Tamma S."/>
            <person name="Segal I."/>
            <person name="McClain M.S."/>
            <person name="Cover T.L."/>
            <person name="Berg D.E."/>
        </authorList>
    </citation>
    <scope>NUCLEOTIDE SEQUENCE [LARGE SCALE GENOMIC DNA]</scope>
    <source>
        <strain evidence="1">SouthAfrica20</strain>
    </source>
</reference>
<dbReference type="InterPro" id="IPR027417">
    <property type="entry name" value="P-loop_NTPase"/>
</dbReference>
<dbReference type="CDD" id="cd00267">
    <property type="entry name" value="ABC_ATPase"/>
    <property type="match status" value="1"/>
</dbReference>
<proteinExistence type="predicted"/>
<dbReference type="Gene3D" id="3.40.50.300">
    <property type="entry name" value="P-loop containing nucleotide triphosphate hydrolases"/>
    <property type="match status" value="1"/>
</dbReference>
<sequence length="111" mass="12742">MVILLSLGNNPIIIDEPEAHLDSALIAKYLVALIKKRKQERQIIFATHNANFVLNADAELIIQLKNEDNKIVVRSFMIESDEYKESLLKLEGGKEAFKNREKKYGIMKDKN</sequence>
<accession>T1UAQ7</accession>
<dbReference type="HOGENOM" id="CLU_144066_0_0_7"/>
<evidence type="ECO:0008006" key="3">
    <source>
        <dbReference type="Google" id="ProtNLM"/>
    </source>
</evidence>
<evidence type="ECO:0000313" key="2">
    <source>
        <dbReference type="Proteomes" id="UP000015920"/>
    </source>
</evidence>
<protein>
    <recommendedName>
        <fullName evidence="3">ATPase AAA-type core domain-containing protein</fullName>
    </recommendedName>
</protein>
<dbReference type="AlphaFoldDB" id="T1UAQ7"/>
<dbReference type="EMBL" id="CP006691">
    <property type="protein sequence ID" value="AGT74440.1"/>
    <property type="molecule type" value="Genomic_DNA"/>
</dbReference>
<dbReference type="Proteomes" id="UP000015920">
    <property type="component" value="Chromosome"/>
</dbReference>
<name>T1UAQ7_HELPX</name>
<dbReference type="PATRIC" id="fig|1352356.3.peg.1192"/>
<dbReference type="GO" id="GO:0005524">
    <property type="term" value="F:ATP binding"/>
    <property type="evidence" value="ECO:0007669"/>
    <property type="project" value="InterPro"/>
</dbReference>
<gene>
    <name evidence="1" type="ORF">HPSA20_1220</name>
</gene>
<dbReference type="SUPFAM" id="SSF52540">
    <property type="entry name" value="P-loop containing nucleoside triphosphate hydrolases"/>
    <property type="match status" value="1"/>
</dbReference>